<sequence length="112" mass="12991">NQATSAMGEKLKEDRIKSLENEVSALQKEIKALKAELDLHWETDLKKQQEIQELQKKQHQEVMKKQEEGFYRQKMMGLLAFAGILITVIGAFIAVIKKLKEAKKEIRELLKK</sequence>
<reference evidence="1" key="1">
    <citation type="submission" date="2021-06" db="EMBL/GenBank/DDBJ databases">
        <authorList>
            <person name="Kallberg Y."/>
            <person name="Tangrot J."/>
            <person name="Rosling A."/>
        </authorList>
    </citation>
    <scope>NUCLEOTIDE SEQUENCE</scope>
    <source>
        <strain evidence="1">MA461A</strain>
    </source>
</reference>
<evidence type="ECO:0000313" key="2">
    <source>
        <dbReference type="Proteomes" id="UP000789920"/>
    </source>
</evidence>
<organism evidence="1 2">
    <name type="scientific">Racocetra persica</name>
    <dbReference type="NCBI Taxonomy" id="160502"/>
    <lineage>
        <taxon>Eukaryota</taxon>
        <taxon>Fungi</taxon>
        <taxon>Fungi incertae sedis</taxon>
        <taxon>Mucoromycota</taxon>
        <taxon>Glomeromycotina</taxon>
        <taxon>Glomeromycetes</taxon>
        <taxon>Diversisporales</taxon>
        <taxon>Gigasporaceae</taxon>
        <taxon>Racocetra</taxon>
    </lineage>
</organism>
<comment type="caution">
    <text evidence="1">The sequence shown here is derived from an EMBL/GenBank/DDBJ whole genome shotgun (WGS) entry which is preliminary data.</text>
</comment>
<dbReference type="EMBL" id="CAJVQC010074504">
    <property type="protein sequence ID" value="CAG8813089.1"/>
    <property type="molecule type" value="Genomic_DNA"/>
</dbReference>
<evidence type="ECO:0000313" key="1">
    <source>
        <dbReference type="EMBL" id="CAG8813089.1"/>
    </source>
</evidence>
<protein>
    <submittedName>
        <fullName evidence="1">26595_t:CDS:1</fullName>
    </submittedName>
</protein>
<gene>
    <name evidence="1" type="ORF">RPERSI_LOCUS23682</name>
</gene>
<proteinExistence type="predicted"/>
<dbReference type="Proteomes" id="UP000789920">
    <property type="component" value="Unassembled WGS sequence"/>
</dbReference>
<feature type="non-terminal residue" evidence="1">
    <location>
        <position position="1"/>
    </location>
</feature>
<name>A0ACA9RWU4_9GLOM</name>
<accession>A0ACA9RWU4</accession>
<keyword evidence="2" id="KW-1185">Reference proteome</keyword>